<dbReference type="InterPro" id="IPR002347">
    <property type="entry name" value="SDR_fam"/>
</dbReference>
<keyword evidence="1" id="KW-0560">Oxidoreductase</keyword>
<dbReference type="VEuPathDB" id="VectorBase:HLOH_049435"/>
<dbReference type="EMBL" id="JABSTR010000005">
    <property type="protein sequence ID" value="KAH9369561.1"/>
    <property type="molecule type" value="Genomic_DNA"/>
</dbReference>
<reference evidence="2 3" key="1">
    <citation type="journal article" date="2020" name="Cell">
        <title>Large-Scale Comparative Analyses of Tick Genomes Elucidate Their Genetic Diversity and Vector Capacities.</title>
        <authorList>
            <consortium name="Tick Genome and Microbiome Consortium (TIGMIC)"/>
            <person name="Jia N."/>
            <person name="Wang J."/>
            <person name="Shi W."/>
            <person name="Du L."/>
            <person name="Sun Y."/>
            <person name="Zhan W."/>
            <person name="Jiang J.F."/>
            <person name="Wang Q."/>
            <person name="Zhang B."/>
            <person name="Ji P."/>
            <person name="Bell-Sakyi L."/>
            <person name="Cui X.M."/>
            <person name="Yuan T.T."/>
            <person name="Jiang B.G."/>
            <person name="Yang W.F."/>
            <person name="Lam T.T."/>
            <person name="Chang Q.C."/>
            <person name="Ding S.J."/>
            <person name="Wang X.J."/>
            <person name="Zhu J.G."/>
            <person name="Ruan X.D."/>
            <person name="Zhao L."/>
            <person name="Wei J.T."/>
            <person name="Ye R.Z."/>
            <person name="Que T.C."/>
            <person name="Du C.H."/>
            <person name="Zhou Y.H."/>
            <person name="Cheng J.X."/>
            <person name="Dai P.F."/>
            <person name="Guo W.B."/>
            <person name="Han X.H."/>
            <person name="Huang E.J."/>
            <person name="Li L.F."/>
            <person name="Wei W."/>
            <person name="Gao Y.C."/>
            <person name="Liu J.Z."/>
            <person name="Shao H.Z."/>
            <person name="Wang X."/>
            <person name="Wang C.C."/>
            <person name="Yang T.C."/>
            <person name="Huo Q.B."/>
            <person name="Li W."/>
            <person name="Chen H.Y."/>
            <person name="Chen S.E."/>
            <person name="Zhou L.G."/>
            <person name="Ni X.B."/>
            <person name="Tian J.H."/>
            <person name="Sheng Y."/>
            <person name="Liu T."/>
            <person name="Pan Y.S."/>
            <person name="Xia L.Y."/>
            <person name="Li J."/>
            <person name="Zhao F."/>
            <person name="Cao W.C."/>
        </authorList>
    </citation>
    <scope>NUCLEOTIDE SEQUENCE [LARGE SCALE GENOMIC DNA]</scope>
    <source>
        <strain evidence="2">HaeL-2018</strain>
    </source>
</reference>
<dbReference type="AlphaFoldDB" id="A0A9J6G4B9"/>
<dbReference type="SUPFAM" id="SSF51735">
    <property type="entry name" value="NAD(P)-binding Rossmann-fold domains"/>
    <property type="match status" value="1"/>
</dbReference>
<dbReference type="OMA" id="ACNTHAV"/>
<comment type="caution">
    <text evidence="2">The sequence shown here is derived from an EMBL/GenBank/DDBJ whole genome shotgun (WGS) entry which is preliminary data.</text>
</comment>
<proteinExistence type="predicted"/>
<dbReference type="PRINTS" id="PR00081">
    <property type="entry name" value="GDHRDH"/>
</dbReference>
<organism evidence="2 3">
    <name type="scientific">Haemaphysalis longicornis</name>
    <name type="common">Bush tick</name>
    <dbReference type="NCBI Taxonomy" id="44386"/>
    <lineage>
        <taxon>Eukaryota</taxon>
        <taxon>Metazoa</taxon>
        <taxon>Ecdysozoa</taxon>
        <taxon>Arthropoda</taxon>
        <taxon>Chelicerata</taxon>
        <taxon>Arachnida</taxon>
        <taxon>Acari</taxon>
        <taxon>Parasitiformes</taxon>
        <taxon>Ixodida</taxon>
        <taxon>Ixodoidea</taxon>
        <taxon>Ixodidae</taxon>
        <taxon>Haemaphysalinae</taxon>
        <taxon>Haemaphysalis</taxon>
    </lineage>
</organism>
<keyword evidence="3" id="KW-1185">Reference proteome</keyword>
<dbReference type="GO" id="GO:0016491">
    <property type="term" value="F:oxidoreductase activity"/>
    <property type="evidence" value="ECO:0007669"/>
    <property type="project" value="UniProtKB-KW"/>
</dbReference>
<protein>
    <submittedName>
        <fullName evidence="2">Uncharacterized protein</fullName>
    </submittedName>
</protein>
<gene>
    <name evidence="2" type="ORF">HPB48_019651</name>
</gene>
<dbReference type="Gene3D" id="3.40.50.720">
    <property type="entry name" value="NAD(P)-binding Rossmann-like Domain"/>
    <property type="match status" value="1"/>
</dbReference>
<dbReference type="OrthoDB" id="191139at2759"/>
<name>A0A9J6G4B9_HAELO</name>
<accession>A0A9J6G4B9</accession>
<dbReference type="PANTHER" id="PTHR43157">
    <property type="entry name" value="PHOSPHATIDYLINOSITOL-GLYCAN BIOSYNTHESIS CLASS F PROTEIN-RELATED"/>
    <property type="match status" value="1"/>
</dbReference>
<evidence type="ECO:0000313" key="3">
    <source>
        <dbReference type="Proteomes" id="UP000821853"/>
    </source>
</evidence>
<evidence type="ECO:0000256" key="1">
    <source>
        <dbReference type="ARBA" id="ARBA00023002"/>
    </source>
</evidence>
<dbReference type="PANTHER" id="PTHR43157:SF31">
    <property type="entry name" value="PHOSPHATIDYLINOSITOL-GLYCAN BIOSYNTHESIS CLASS F PROTEIN"/>
    <property type="match status" value="1"/>
</dbReference>
<dbReference type="Pfam" id="PF00106">
    <property type="entry name" value="adh_short"/>
    <property type="match status" value="1"/>
</dbReference>
<dbReference type="InterPro" id="IPR036291">
    <property type="entry name" value="NAD(P)-bd_dom_sf"/>
</dbReference>
<evidence type="ECO:0000313" key="2">
    <source>
        <dbReference type="EMBL" id="KAH9369561.1"/>
    </source>
</evidence>
<dbReference type="Proteomes" id="UP000821853">
    <property type="component" value="Chromosome 3"/>
</dbReference>
<sequence length="179" mass="19584">MCFAEKLKKSAPSRIINVSSDSHTIGSVSGFEARARGRNLRIRTPMAIYASTKLAMCLFTIGLAERLKGTGVTVNSLHPGLVRTPIASHGSLAPKVVFYTAAYLKGKSSFEGAQTTIRLAVDPSLEETTGEYFDECAPAAERYRNPQLKDRALVEEVFRVSLKLVNFDEKQLNSIVCAQ</sequence>